<dbReference type="RefSeq" id="WP_095680684.1">
    <property type="nucleotide sequence ID" value="NZ_CP016768.2"/>
</dbReference>
<dbReference type="InterPro" id="IPR045378">
    <property type="entry name" value="LNT_N"/>
</dbReference>
<feature type="transmembrane region" description="Helical" evidence="8">
    <location>
        <begin position="46"/>
        <end position="65"/>
    </location>
</feature>
<comment type="pathway">
    <text evidence="8">Protein modification; lipoprotein biosynthesis (N-acyl transfer).</text>
</comment>
<keyword evidence="11" id="KW-1185">Reference proteome</keyword>
<feature type="transmembrane region" description="Helical" evidence="8">
    <location>
        <begin position="160"/>
        <end position="177"/>
    </location>
</feature>
<dbReference type="InterPro" id="IPR036526">
    <property type="entry name" value="C-N_Hydrolase_sf"/>
</dbReference>
<dbReference type="GO" id="GO:0042158">
    <property type="term" value="P:lipoprotein biosynthetic process"/>
    <property type="evidence" value="ECO:0007669"/>
    <property type="project" value="UniProtKB-UniRule"/>
</dbReference>
<comment type="similarity">
    <text evidence="8">Belongs to the CN hydrolase family. Apolipoprotein N-acyltransferase subfamily.</text>
</comment>
<dbReference type="GO" id="GO:0016410">
    <property type="term" value="F:N-acyltransferase activity"/>
    <property type="evidence" value="ECO:0007669"/>
    <property type="project" value="UniProtKB-UniRule"/>
</dbReference>
<feature type="transmembrane region" description="Helical" evidence="8">
    <location>
        <begin position="71"/>
        <end position="91"/>
    </location>
</feature>
<evidence type="ECO:0000313" key="10">
    <source>
        <dbReference type="EMBL" id="ASY09379.1"/>
    </source>
</evidence>
<feature type="transmembrane region" description="Helical" evidence="8">
    <location>
        <begin position="103"/>
        <end position="123"/>
    </location>
</feature>
<gene>
    <name evidence="8 10" type="primary">lnt</name>
    <name evidence="10" type="ORF">B1s21122_03345</name>
</gene>
<evidence type="ECO:0000256" key="6">
    <source>
        <dbReference type="ARBA" id="ARBA00023136"/>
    </source>
</evidence>
<evidence type="ECO:0000256" key="5">
    <source>
        <dbReference type="ARBA" id="ARBA00022989"/>
    </source>
</evidence>
<dbReference type="Pfam" id="PF00795">
    <property type="entry name" value="CN_hydrolase"/>
    <property type="match status" value="1"/>
</dbReference>
<evidence type="ECO:0000259" key="9">
    <source>
        <dbReference type="PROSITE" id="PS50263"/>
    </source>
</evidence>
<feature type="transmembrane region" description="Helical" evidence="8">
    <location>
        <begin position="135"/>
        <end position="153"/>
    </location>
</feature>
<dbReference type="AlphaFoldDB" id="A0A249JXZ0"/>
<sequence length="460" mass="51088">MRYLLALFFGALTSLSFEPFGFWPLAFIGLAGWFSLLSRNQLKSRIYISYLFGAGLLLLNQHWTGIYVGNVPWLILCLSQALIFIVPAFFVNKGSKYNHYLFALSYVLTELLLRTVPFTGFGWTRLSFTQVDSPLAGIYPIGGVALVALVLGLISSARKFRSLVIAALLPAVCWFIPTNVRTQEPISIALVQGGVVNLGLDFNSKPQEVFRRHLDQSLSSIRSNEVDLIIWPENSVDVDVNTNPQVNESIKNLSMTLNTPILIGAVTKSMAGPKNQSILYNSDKGQIYTKRYLTPFGEYLPLRSVAEKVSQYSAQITDFSAGEQNVVFDLNNRKFNTLICYELINDSFVSEATNDFLVVQTNNATFGNTSQLDQQHNIARVRALESARNIAYVSTTGTTSFISSQGRILSSLDKFKPATLKGRINTSQGSTYRQSLGHLVEPLAIIALLGLLLLRVRRES</sequence>
<evidence type="ECO:0000256" key="2">
    <source>
        <dbReference type="ARBA" id="ARBA00022475"/>
    </source>
</evidence>
<keyword evidence="3 8" id="KW-0808">Transferase</keyword>
<keyword evidence="4 8" id="KW-0812">Transmembrane</keyword>
<dbReference type="KEGG" id="abam:B1s21122_03345"/>
<organism evidence="10 11">
    <name type="scientific">Candidatus Nanopelagicus limnae</name>
    <dbReference type="NCBI Taxonomy" id="1884634"/>
    <lineage>
        <taxon>Bacteria</taxon>
        <taxon>Bacillati</taxon>
        <taxon>Actinomycetota</taxon>
        <taxon>Actinomycetes</taxon>
        <taxon>Candidatus Nanopelagicales</taxon>
        <taxon>Candidatus Nanopelagicaceae</taxon>
        <taxon>Candidatus Nanopelagicus</taxon>
    </lineage>
</organism>
<dbReference type="InterPro" id="IPR004563">
    <property type="entry name" value="Apolipo_AcylTrfase"/>
</dbReference>
<dbReference type="CDD" id="cd07571">
    <property type="entry name" value="ALP_N-acyl_transferase"/>
    <property type="match status" value="1"/>
</dbReference>
<dbReference type="Pfam" id="PF20154">
    <property type="entry name" value="LNT_N"/>
    <property type="match status" value="1"/>
</dbReference>
<dbReference type="Proteomes" id="UP000217153">
    <property type="component" value="Chromosome"/>
</dbReference>
<dbReference type="UniPathway" id="UPA00666"/>
<dbReference type="SUPFAM" id="SSF56317">
    <property type="entry name" value="Carbon-nitrogen hydrolase"/>
    <property type="match status" value="1"/>
</dbReference>
<comment type="function">
    <text evidence="8">Catalyzes the phospholipid dependent N-acylation of the N-terminal cysteine of apolipoprotein, the last step in lipoprotein maturation.</text>
</comment>
<evidence type="ECO:0000256" key="3">
    <source>
        <dbReference type="ARBA" id="ARBA00022679"/>
    </source>
</evidence>
<feature type="transmembrane region" description="Helical" evidence="8">
    <location>
        <begin position="20"/>
        <end position="37"/>
    </location>
</feature>
<accession>A0A249JXZ0</accession>
<comment type="subcellular location">
    <subcellularLocation>
        <location evidence="1 8">Cell membrane</location>
        <topology evidence="1 8">Multi-pass membrane protein</topology>
    </subcellularLocation>
</comment>
<protein>
    <recommendedName>
        <fullName evidence="8">Apolipoprotein N-acyltransferase</fullName>
        <shortName evidence="8">ALP N-acyltransferase</shortName>
        <ecNumber evidence="8">2.3.1.269</ecNumber>
    </recommendedName>
</protein>
<proteinExistence type="inferred from homology"/>
<comment type="catalytic activity">
    <reaction evidence="8">
        <text>N-terminal S-1,2-diacyl-sn-glyceryl-L-cysteinyl-[lipoprotein] + a glycerophospholipid = N-acyl-S-1,2-diacyl-sn-glyceryl-L-cysteinyl-[lipoprotein] + a 2-acyl-sn-glycero-3-phospholipid + H(+)</text>
        <dbReference type="Rhea" id="RHEA:48228"/>
        <dbReference type="Rhea" id="RHEA-COMP:14681"/>
        <dbReference type="Rhea" id="RHEA-COMP:14684"/>
        <dbReference type="ChEBI" id="CHEBI:15378"/>
        <dbReference type="ChEBI" id="CHEBI:136912"/>
        <dbReference type="ChEBI" id="CHEBI:140656"/>
        <dbReference type="ChEBI" id="CHEBI:140657"/>
        <dbReference type="ChEBI" id="CHEBI:140660"/>
        <dbReference type="EC" id="2.3.1.269"/>
    </reaction>
</comment>
<evidence type="ECO:0000256" key="1">
    <source>
        <dbReference type="ARBA" id="ARBA00004651"/>
    </source>
</evidence>
<dbReference type="NCBIfam" id="TIGR00546">
    <property type="entry name" value="lnt"/>
    <property type="match status" value="1"/>
</dbReference>
<dbReference type="PROSITE" id="PS50263">
    <property type="entry name" value="CN_HYDROLASE"/>
    <property type="match status" value="1"/>
</dbReference>
<dbReference type="PANTHER" id="PTHR38686">
    <property type="entry name" value="APOLIPOPROTEIN N-ACYLTRANSFERASE"/>
    <property type="match status" value="1"/>
</dbReference>
<evidence type="ECO:0000313" key="11">
    <source>
        <dbReference type="Proteomes" id="UP000217153"/>
    </source>
</evidence>
<keyword evidence="2 8" id="KW-1003">Cell membrane</keyword>
<dbReference type="InterPro" id="IPR003010">
    <property type="entry name" value="C-N_Hydrolase"/>
</dbReference>
<evidence type="ECO:0000256" key="7">
    <source>
        <dbReference type="ARBA" id="ARBA00023315"/>
    </source>
</evidence>
<keyword evidence="5 8" id="KW-1133">Transmembrane helix</keyword>
<evidence type="ECO:0000256" key="8">
    <source>
        <dbReference type="HAMAP-Rule" id="MF_01148"/>
    </source>
</evidence>
<dbReference type="Gene3D" id="3.60.110.10">
    <property type="entry name" value="Carbon-nitrogen hydrolase"/>
    <property type="match status" value="1"/>
</dbReference>
<dbReference type="OrthoDB" id="9804277at2"/>
<dbReference type="HAMAP" id="MF_01148">
    <property type="entry name" value="Lnt"/>
    <property type="match status" value="1"/>
</dbReference>
<dbReference type="GO" id="GO:0005886">
    <property type="term" value="C:plasma membrane"/>
    <property type="evidence" value="ECO:0007669"/>
    <property type="project" value="UniProtKB-SubCell"/>
</dbReference>
<keyword evidence="10" id="KW-0449">Lipoprotein</keyword>
<feature type="domain" description="CN hydrolase" evidence="9">
    <location>
        <begin position="191"/>
        <end position="426"/>
    </location>
</feature>
<name>A0A249JXZ0_9ACTN</name>
<dbReference type="PANTHER" id="PTHR38686:SF1">
    <property type="entry name" value="APOLIPOPROTEIN N-ACYLTRANSFERASE"/>
    <property type="match status" value="1"/>
</dbReference>
<dbReference type="EC" id="2.3.1.269" evidence="8"/>
<reference evidence="11" key="1">
    <citation type="submission" date="2016-10" db="EMBL/GenBank/DDBJ databases">
        <title>High microdiversification within the ubiquitous acI lineage of Actinobacteria.</title>
        <authorList>
            <person name="Neuenschwander S.M."/>
            <person name="Salcher M."/>
            <person name="Ghai R."/>
            <person name="Pernthaler J."/>
        </authorList>
    </citation>
    <scope>NUCLEOTIDE SEQUENCE [LARGE SCALE GENOMIC DNA]</scope>
</reference>
<evidence type="ECO:0000256" key="4">
    <source>
        <dbReference type="ARBA" id="ARBA00022692"/>
    </source>
</evidence>
<dbReference type="EMBL" id="CP016768">
    <property type="protein sequence ID" value="ASY09379.1"/>
    <property type="molecule type" value="Genomic_DNA"/>
</dbReference>
<keyword evidence="7 8" id="KW-0012">Acyltransferase</keyword>
<keyword evidence="6 8" id="KW-0472">Membrane</keyword>